<feature type="region of interest" description="Disordered" evidence="1">
    <location>
        <begin position="68"/>
        <end position="91"/>
    </location>
</feature>
<gene>
    <name evidence="2" type="ORF">QLX08_006975</name>
</gene>
<reference evidence="2 3" key="1">
    <citation type="submission" date="2024-05" db="EMBL/GenBank/DDBJ databases">
        <title>The nuclear and mitochondrial genome assemblies of Tetragonisca angustula (Apidae: Meliponini), a tiny yet remarkable pollinator in the Neotropics.</title>
        <authorList>
            <person name="Ferrari R."/>
            <person name="Ricardo P.C."/>
            <person name="Dias F.C."/>
            <person name="Araujo N.S."/>
            <person name="Soares D.O."/>
            <person name="Zhou Q.-S."/>
            <person name="Zhu C.-D."/>
            <person name="Coutinho L."/>
            <person name="Airas M.C."/>
            <person name="Batista T.M."/>
        </authorList>
    </citation>
    <scope>NUCLEOTIDE SEQUENCE [LARGE SCALE GENOMIC DNA]</scope>
    <source>
        <strain evidence="2">ASF017062</strain>
        <tissue evidence="2">Abdomen</tissue>
    </source>
</reference>
<evidence type="ECO:0000313" key="3">
    <source>
        <dbReference type="Proteomes" id="UP001432146"/>
    </source>
</evidence>
<dbReference type="EMBL" id="JAWNGG020000128">
    <property type="protein sequence ID" value="KAK9300302.1"/>
    <property type="molecule type" value="Genomic_DNA"/>
</dbReference>
<evidence type="ECO:0000256" key="1">
    <source>
        <dbReference type="SAM" id="MobiDB-lite"/>
    </source>
</evidence>
<comment type="caution">
    <text evidence="2">The sequence shown here is derived from an EMBL/GenBank/DDBJ whole genome shotgun (WGS) entry which is preliminary data.</text>
</comment>
<dbReference type="AlphaFoldDB" id="A0AAW0ZS06"/>
<protein>
    <submittedName>
        <fullName evidence="2">Uncharacterized protein</fullName>
    </submittedName>
</protein>
<name>A0AAW0ZS06_9HYME</name>
<sequence length="91" mass="10717">MNNGETNQQNSSRHLFANRNEIKRDKVTHSEKNIAFLHGTRKWKIKGKRRDKNSRKTIIAGERSVVQTEQNLTTSIETKKRDSEVRKLNER</sequence>
<keyword evidence="3" id="KW-1185">Reference proteome</keyword>
<organism evidence="2 3">
    <name type="scientific">Tetragonisca angustula</name>
    <dbReference type="NCBI Taxonomy" id="166442"/>
    <lineage>
        <taxon>Eukaryota</taxon>
        <taxon>Metazoa</taxon>
        <taxon>Ecdysozoa</taxon>
        <taxon>Arthropoda</taxon>
        <taxon>Hexapoda</taxon>
        <taxon>Insecta</taxon>
        <taxon>Pterygota</taxon>
        <taxon>Neoptera</taxon>
        <taxon>Endopterygota</taxon>
        <taxon>Hymenoptera</taxon>
        <taxon>Apocrita</taxon>
        <taxon>Aculeata</taxon>
        <taxon>Apoidea</taxon>
        <taxon>Anthophila</taxon>
        <taxon>Apidae</taxon>
        <taxon>Tetragonisca</taxon>
    </lineage>
</organism>
<evidence type="ECO:0000313" key="2">
    <source>
        <dbReference type="EMBL" id="KAK9300302.1"/>
    </source>
</evidence>
<dbReference type="Proteomes" id="UP001432146">
    <property type="component" value="Unassembled WGS sequence"/>
</dbReference>
<proteinExistence type="predicted"/>
<feature type="compositionally biased region" description="Basic and acidic residues" evidence="1">
    <location>
        <begin position="77"/>
        <end position="91"/>
    </location>
</feature>
<accession>A0AAW0ZS06</accession>